<reference evidence="1 2" key="2">
    <citation type="journal article" date="2017" name="Front. Plant Sci.">
        <title>Gene Classification and Mining of Molecular Markers Useful in Red Clover (Trifolium pratense) Breeding.</title>
        <authorList>
            <person name="Istvanek J."/>
            <person name="Dluhosova J."/>
            <person name="Dluhos P."/>
            <person name="Patkova L."/>
            <person name="Nedelnik J."/>
            <person name="Repkova J."/>
        </authorList>
    </citation>
    <scope>NUCLEOTIDE SEQUENCE [LARGE SCALE GENOMIC DNA]</scope>
    <source>
        <strain evidence="2">cv. Tatra</strain>
        <tissue evidence="1">Young leaves</tissue>
    </source>
</reference>
<dbReference type="Proteomes" id="UP000236291">
    <property type="component" value="Unassembled WGS sequence"/>
</dbReference>
<proteinExistence type="predicted"/>
<dbReference type="EMBL" id="ASHM01026228">
    <property type="protein sequence ID" value="PNX73567.1"/>
    <property type="molecule type" value="Genomic_DNA"/>
</dbReference>
<gene>
    <name evidence="1" type="ORF">L195_g029469</name>
</gene>
<protein>
    <submittedName>
        <fullName evidence="1">Uncharacterized protein</fullName>
    </submittedName>
</protein>
<reference evidence="1 2" key="1">
    <citation type="journal article" date="2014" name="Am. J. Bot.">
        <title>Genome assembly and annotation for red clover (Trifolium pratense; Fabaceae).</title>
        <authorList>
            <person name="Istvanek J."/>
            <person name="Jaros M."/>
            <person name="Krenek A."/>
            <person name="Repkova J."/>
        </authorList>
    </citation>
    <scope>NUCLEOTIDE SEQUENCE [LARGE SCALE GENOMIC DNA]</scope>
    <source>
        <strain evidence="2">cv. Tatra</strain>
        <tissue evidence="1">Young leaves</tissue>
    </source>
</reference>
<accession>A0A2K3L4V4</accession>
<organism evidence="1 2">
    <name type="scientific">Trifolium pratense</name>
    <name type="common">Red clover</name>
    <dbReference type="NCBI Taxonomy" id="57577"/>
    <lineage>
        <taxon>Eukaryota</taxon>
        <taxon>Viridiplantae</taxon>
        <taxon>Streptophyta</taxon>
        <taxon>Embryophyta</taxon>
        <taxon>Tracheophyta</taxon>
        <taxon>Spermatophyta</taxon>
        <taxon>Magnoliopsida</taxon>
        <taxon>eudicotyledons</taxon>
        <taxon>Gunneridae</taxon>
        <taxon>Pentapetalae</taxon>
        <taxon>rosids</taxon>
        <taxon>fabids</taxon>
        <taxon>Fabales</taxon>
        <taxon>Fabaceae</taxon>
        <taxon>Papilionoideae</taxon>
        <taxon>50 kb inversion clade</taxon>
        <taxon>NPAAA clade</taxon>
        <taxon>Hologalegina</taxon>
        <taxon>IRL clade</taxon>
        <taxon>Trifolieae</taxon>
        <taxon>Trifolium</taxon>
    </lineage>
</organism>
<sequence>MEFIMTFSSITKYLRSTTWRQVDEESVDRMNIALEMVSIEQELQSDIGVQWICPHVDKVRIFFKLDHYKNEVSDLKDLIWQFDDKLKHVENELVNQDTIIWVGI</sequence>
<comment type="caution">
    <text evidence="1">The sequence shown here is derived from an EMBL/GenBank/DDBJ whole genome shotgun (WGS) entry which is preliminary data.</text>
</comment>
<dbReference type="AlphaFoldDB" id="A0A2K3L4V4"/>
<name>A0A2K3L4V4_TRIPR</name>
<evidence type="ECO:0000313" key="2">
    <source>
        <dbReference type="Proteomes" id="UP000236291"/>
    </source>
</evidence>
<evidence type="ECO:0000313" key="1">
    <source>
        <dbReference type="EMBL" id="PNX73567.1"/>
    </source>
</evidence>